<sequence>MKLNSRQIETAKSKIDPINWQMVVDYIWKSPPAVLNTGE</sequence>
<reference evidence="1" key="1">
    <citation type="submission" date="2013-07" db="EMBL/GenBank/DDBJ databases">
        <title>Sub-species coevolution in mutualistic symbiosis.</title>
        <authorList>
            <person name="Murfin K."/>
            <person name="Klassen J."/>
            <person name="Lee M."/>
            <person name="Forst S."/>
            <person name="Stock P."/>
            <person name="Goodrich-Blair H."/>
        </authorList>
    </citation>
    <scope>NUCLEOTIDE SEQUENCE [LARGE SCALE GENOMIC DNA]</scope>
    <source>
        <strain evidence="1">Oregonense</strain>
    </source>
</reference>
<proteinExistence type="predicted"/>
<organism evidence="1">
    <name type="scientific">Xenorhabdus bovienii str. oregonense</name>
    <dbReference type="NCBI Taxonomy" id="1398202"/>
    <lineage>
        <taxon>Bacteria</taxon>
        <taxon>Pseudomonadati</taxon>
        <taxon>Pseudomonadota</taxon>
        <taxon>Gammaproteobacteria</taxon>
        <taxon>Enterobacterales</taxon>
        <taxon>Morganellaceae</taxon>
        <taxon>Xenorhabdus</taxon>
    </lineage>
</organism>
<protein>
    <submittedName>
        <fullName evidence="1">Uncharacterized protein</fullName>
    </submittedName>
</protein>
<accession>A0A077P413</accession>
<dbReference type="EMBL" id="CBSX010000106">
    <property type="protein sequence ID" value="CDH05544.1"/>
    <property type="molecule type" value="Genomic_DNA"/>
</dbReference>
<gene>
    <name evidence="1" type="ORF">XBO1_1940060</name>
</gene>
<evidence type="ECO:0000313" key="1">
    <source>
        <dbReference type="EMBL" id="CDH05544.1"/>
    </source>
</evidence>
<comment type="caution">
    <text evidence="1">The sequence shown here is derived from an EMBL/GenBank/DDBJ whole genome shotgun (WGS) entry which is preliminary data.</text>
</comment>
<dbReference type="Proteomes" id="UP000028483">
    <property type="component" value="Unassembled WGS sequence"/>
</dbReference>
<dbReference type="HOGENOM" id="CLU_3319428_0_0_6"/>
<name>A0A077P413_XENBV</name>
<dbReference type="AlphaFoldDB" id="A0A077P413"/>